<protein>
    <submittedName>
        <fullName evidence="1">Uncharacterized protein</fullName>
    </submittedName>
</protein>
<organism evidence="1 2">
    <name type="scientific">Geoanaerobacter pelophilus</name>
    <dbReference type="NCBI Taxonomy" id="60036"/>
    <lineage>
        <taxon>Bacteria</taxon>
        <taxon>Pseudomonadati</taxon>
        <taxon>Thermodesulfobacteriota</taxon>
        <taxon>Desulfuromonadia</taxon>
        <taxon>Geobacterales</taxon>
        <taxon>Geobacteraceae</taxon>
        <taxon>Geoanaerobacter</taxon>
    </lineage>
</organism>
<keyword evidence="2" id="KW-1185">Reference proteome</keyword>
<proteinExistence type="predicted"/>
<evidence type="ECO:0000313" key="1">
    <source>
        <dbReference type="EMBL" id="GAW65507.1"/>
    </source>
</evidence>
<gene>
    <name evidence="1" type="ORF">GPEL0_01f0426</name>
</gene>
<name>A0ABQ0MEK9_9BACT</name>
<comment type="caution">
    <text evidence="1">The sequence shown here is derived from an EMBL/GenBank/DDBJ whole genome shotgun (WGS) entry which is preliminary data.</text>
</comment>
<dbReference type="EMBL" id="BDQG01000001">
    <property type="protein sequence ID" value="GAW65507.1"/>
    <property type="molecule type" value="Genomic_DNA"/>
</dbReference>
<dbReference type="Proteomes" id="UP000194153">
    <property type="component" value="Unassembled WGS sequence"/>
</dbReference>
<sequence>MIEDHLGYWTDPSGKSYIEAEAANVLNRNCLRVAQQLLFLLKLSSTPLVAETDRD</sequence>
<accession>A0ABQ0MEK9</accession>
<evidence type="ECO:0000313" key="2">
    <source>
        <dbReference type="Proteomes" id="UP000194153"/>
    </source>
</evidence>
<reference evidence="2" key="1">
    <citation type="submission" date="2017-05" db="EMBL/GenBank/DDBJ databases">
        <title>Draft genome sequence of Geobacter pelophilus, a iron(III)-reducing bacteria.</title>
        <authorList>
            <person name="Aoyagi T."/>
            <person name="Koike H."/>
            <person name="Morita T."/>
            <person name="Sato Y."/>
            <person name="Habe H."/>
            <person name="Hori T."/>
        </authorList>
    </citation>
    <scope>NUCLEOTIDE SEQUENCE [LARGE SCALE GENOMIC DNA]</scope>
    <source>
        <strain evidence="2">Drf2</strain>
    </source>
</reference>